<name>A0A1I0HQP8_THASX</name>
<dbReference type="AlphaFoldDB" id="A0A1I0HQP8"/>
<proteinExistence type="inferred from homology"/>
<dbReference type="GO" id="GO:0015297">
    <property type="term" value="F:antiporter activity"/>
    <property type="evidence" value="ECO:0007669"/>
    <property type="project" value="InterPro"/>
</dbReference>
<dbReference type="Proteomes" id="UP000199308">
    <property type="component" value="Unassembled WGS sequence"/>
</dbReference>
<comment type="subcellular location">
    <subcellularLocation>
        <location evidence="1">Membrane</location>
        <topology evidence="1">Multi-pass membrane protein</topology>
    </subcellularLocation>
</comment>
<dbReference type="EMBL" id="FOHK01000017">
    <property type="protein sequence ID" value="SET85488.1"/>
    <property type="molecule type" value="Genomic_DNA"/>
</dbReference>
<keyword evidence="8" id="KW-1185">Reference proteome</keyword>
<evidence type="ECO:0000256" key="3">
    <source>
        <dbReference type="ARBA" id="ARBA00022692"/>
    </source>
</evidence>
<dbReference type="PANTHER" id="PTHR42893:SF46">
    <property type="entry name" value="PROTEIN DETOXIFICATION 44, CHLOROPLASTIC"/>
    <property type="match status" value="1"/>
</dbReference>
<dbReference type="InterPro" id="IPR002528">
    <property type="entry name" value="MATE_fam"/>
</dbReference>
<feature type="transmembrane region" description="Helical" evidence="6">
    <location>
        <begin position="358"/>
        <end position="379"/>
    </location>
</feature>
<dbReference type="GO" id="GO:0042910">
    <property type="term" value="F:xenobiotic transmembrane transporter activity"/>
    <property type="evidence" value="ECO:0007669"/>
    <property type="project" value="InterPro"/>
</dbReference>
<evidence type="ECO:0000256" key="4">
    <source>
        <dbReference type="ARBA" id="ARBA00022989"/>
    </source>
</evidence>
<dbReference type="STRING" id="349064.SAMN05660429_02866"/>
<comment type="similarity">
    <text evidence="2">Belongs to the multi antimicrobial extrusion (MATE) (TC 2.A.66.1) family.</text>
</comment>
<feature type="transmembrane region" description="Helical" evidence="6">
    <location>
        <begin position="191"/>
        <end position="212"/>
    </location>
</feature>
<dbReference type="RefSeq" id="WP_245732148.1">
    <property type="nucleotide sequence ID" value="NZ_AP027363.1"/>
</dbReference>
<evidence type="ECO:0000256" key="2">
    <source>
        <dbReference type="ARBA" id="ARBA00010199"/>
    </source>
</evidence>
<dbReference type="Pfam" id="PF01554">
    <property type="entry name" value="MatE"/>
    <property type="match status" value="2"/>
</dbReference>
<dbReference type="NCBIfam" id="TIGR00797">
    <property type="entry name" value="matE"/>
    <property type="match status" value="1"/>
</dbReference>
<dbReference type="CDD" id="cd13136">
    <property type="entry name" value="MATE_DinF_like"/>
    <property type="match status" value="1"/>
</dbReference>
<keyword evidence="5 6" id="KW-0472">Membrane</keyword>
<feature type="transmembrane region" description="Helical" evidence="6">
    <location>
        <begin position="45"/>
        <end position="69"/>
    </location>
</feature>
<gene>
    <name evidence="7" type="ORF">SAMN05660429_02866</name>
</gene>
<feature type="transmembrane region" description="Helical" evidence="6">
    <location>
        <begin position="134"/>
        <end position="155"/>
    </location>
</feature>
<feature type="transmembrane region" description="Helical" evidence="6">
    <location>
        <begin position="246"/>
        <end position="265"/>
    </location>
</feature>
<sequence length="448" mass="49921">MLNKSEISLHKQLLTLAIPMILSNITVPLLGLVDTAVLGHLSQPYFLGGSTIGVMLITFVTWLCGFLRMSTTGLAAQAYGKQNNEENTYVLFRGIVVALAIGLAVIVLQIPFISSGLLIAGGSEQVQFYAHQYASIRVYGLPAALANLVILGWLLGNHKAKAVMWLLILTNSVNLILDILFVVVFDWQVKGVAWATLIAEYSGFLVAAIYIFRLKRTQNTEVSLSLFKKVAELKSLTTYFKLNGDILVRTICLQISFYFITFQGARLGDVVVATNAILMNFILLISFGLDGIANAAEAMAGKAYGESAKAKLKQVVTTSLWWTGMLAIVYSLMFVFAGEAIVGLLSDIDSIIAYADDYLWWMVIIPLFACWCFLFDGIYIGLMQVKVMRNTMALATFAVFFPAWYLTSSWGNHALWFAMSMFMLSRSVFLWWHYRFKLFEQLSFKAET</sequence>
<feature type="transmembrane region" description="Helical" evidence="6">
    <location>
        <begin position="162"/>
        <end position="185"/>
    </location>
</feature>
<feature type="transmembrane region" description="Helical" evidence="6">
    <location>
        <begin position="90"/>
        <end position="114"/>
    </location>
</feature>
<feature type="transmembrane region" description="Helical" evidence="6">
    <location>
        <begin position="277"/>
        <end position="299"/>
    </location>
</feature>
<evidence type="ECO:0000256" key="6">
    <source>
        <dbReference type="SAM" id="Phobius"/>
    </source>
</evidence>
<feature type="transmembrane region" description="Helical" evidence="6">
    <location>
        <begin position="391"/>
        <end position="407"/>
    </location>
</feature>
<organism evidence="7 8">
    <name type="scientific">Thalassotalea agarivorans</name>
    <name type="common">Thalassomonas agarivorans</name>
    <dbReference type="NCBI Taxonomy" id="349064"/>
    <lineage>
        <taxon>Bacteria</taxon>
        <taxon>Pseudomonadati</taxon>
        <taxon>Pseudomonadota</taxon>
        <taxon>Gammaproteobacteria</taxon>
        <taxon>Alteromonadales</taxon>
        <taxon>Colwelliaceae</taxon>
        <taxon>Thalassotalea</taxon>
    </lineage>
</organism>
<evidence type="ECO:0000256" key="1">
    <source>
        <dbReference type="ARBA" id="ARBA00004141"/>
    </source>
</evidence>
<evidence type="ECO:0000256" key="5">
    <source>
        <dbReference type="ARBA" id="ARBA00023136"/>
    </source>
</evidence>
<evidence type="ECO:0000313" key="7">
    <source>
        <dbReference type="EMBL" id="SET85488.1"/>
    </source>
</evidence>
<dbReference type="PANTHER" id="PTHR42893">
    <property type="entry name" value="PROTEIN DETOXIFICATION 44, CHLOROPLASTIC-RELATED"/>
    <property type="match status" value="1"/>
</dbReference>
<dbReference type="InterPro" id="IPR044644">
    <property type="entry name" value="DinF-like"/>
</dbReference>
<protein>
    <submittedName>
        <fullName evidence="7">Multidrug resistance protein, MATE family</fullName>
    </submittedName>
</protein>
<evidence type="ECO:0000313" key="8">
    <source>
        <dbReference type="Proteomes" id="UP000199308"/>
    </source>
</evidence>
<accession>A0A1I0HQP8</accession>
<reference evidence="7 8" key="1">
    <citation type="submission" date="2016-10" db="EMBL/GenBank/DDBJ databases">
        <authorList>
            <person name="de Groot N.N."/>
        </authorList>
    </citation>
    <scope>NUCLEOTIDE SEQUENCE [LARGE SCALE GENOMIC DNA]</scope>
    <source>
        <strain evidence="7 8">DSM 19706</strain>
    </source>
</reference>
<feature type="transmembrane region" description="Helical" evidence="6">
    <location>
        <begin position="12"/>
        <end position="33"/>
    </location>
</feature>
<feature type="transmembrane region" description="Helical" evidence="6">
    <location>
        <begin position="413"/>
        <end position="432"/>
    </location>
</feature>
<dbReference type="GO" id="GO:0005886">
    <property type="term" value="C:plasma membrane"/>
    <property type="evidence" value="ECO:0007669"/>
    <property type="project" value="TreeGrafter"/>
</dbReference>
<feature type="transmembrane region" description="Helical" evidence="6">
    <location>
        <begin position="320"/>
        <end position="346"/>
    </location>
</feature>
<keyword evidence="3 6" id="KW-0812">Transmembrane</keyword>
<keyword evidence="4 6" id="KW-1133">Transmembrane helix</keyword>